<gene>
    <name evidence="1" type="ORF">PCOR1329_LOCUS4236</name>
</gene>
<keyword evidence="2" id="KW-1185">Reference proteome</keyword>
<proteinExistence type="predicted"/>
<evidence type="ECO:0000313" key="1">
    <source>
        <dbReference type="EMBL" id="CAK0794159.1"/>
    </source>
</evidence>
<dbReference type="Proteomes" id="UP001189429">
    <property type="component" value="Unassembled WGS sequence"/>
</dbReference>
<accession>A0ABN9PM75</accession>
<evidence type="ECO:0000313" key="2">
    <source>
        <dbReference type="Proteomes" id="UP001189429"/>
    </source>
</evidence>
<protein>
    <submittedName>
        <fullName evidence="1">Uncharacterized protein</fullName>
    </submittedName>
</protein>
<sequence length="235" mass="27208">MAVVFLTNGTDRADSTLPLPFPLTNSRADNHIDTDIEVLGIVFDLTGSRNPRSGPRTERRAGELQERLRRIARIAKAAGLGARRRMAMVRATMSLWRWDVPWVMADDTDPHSTRYDIEKTITGRQRHWAWRHGGAFWLTTDKGWLVEPFAVQFSVLIRCLVEAACSEDTARTMQRAWTHLHEQEQHGGCADGSWSYRLAARIWQVVPRFWQPIDHQIFDVRLLRQEHLDHHVRQA</sequence>
<comment type="caution">
    <text evidence="1">The sequence shown here is derived from an EMBL/GenBank/DDBJ whole genome shotgun (WGS) entry which is preliminary data.</text>
</comment>
<name>A0ABN9PM75_9DINO</name>
<organism evidence="1 2">
    <name type="scientific">Prorocentrum cordatum</name>
    <dbReference type="NCBI Taxonomy" id="2364126"/>
    <lineage>
        <taxon>Eukaryota</taxon>
        <taxon>Sar</taxon>
        <taxon>Alveolata</taxon>
        <taxon>Dinophyceae</taxon>
        <taxon>Prorocentrales</taxon>
        <taxon>Prorocentraceae</taxon>
        <taxon>Prorocentrum</taxon>
    </lineage>
</organism>
<reference evidence="1" key="1">
    <citation type="submission" date="2023-10" db="EMBL/GenBank/DDBJ databases">
        <authorList>
            <person name="Chen Y."/>
            <person name="Shah S."/>
            <person name="Dougan E. K."/>
            <person name="Thang M."/>
            <person name="Chan C."/>
        </authorList>
    </citation>
    <scope>NUCLEOTIDE SEQUENCE [LARGE SCALE GENOMIC DNA]</scope>
</reference>
<dbReference type="EMBL" id="CAUYUJ010001103">
    <property type="protein sequence ID" value="CAK0794159.1"/>
    <property type="molecule type" value="Genomic_DNA"/>
</dbReference>